<reference evidence="2 3" key="1">
    <citation type="submission" date="2024-12" db="EMBL/GenBank/DDBJ databases">
        <title>The unique morphological basis and parallel evolutionary history of personate flowers in Penstemon.</title>
        <authorList>
            <person name="Depatie T.H."/>
            <person name="Wessinger C.A."/>
        </authorList>
    </citation>
    <scope>NUCLEOTIDE SEQUENCE [LARGE SCALE GENOMIC DNA]</scope>
    <source>
        <strain evidence="2">WTNN_2</strain>
        <tissue evidence="2">Leaf</tissue>
    </source>
</reference>
<dbReference type="EMBL" id="JBJXBP010000003">
    <property type="protein sequence ID" value="KAL3837803.1"/>
    <property type="molecule type" value="Genomic_DNA"/>
</dbReference>
<dbReference type="AlphaFoldDB" id="A0ABD3TMY6"/>
<dbReference type="Proteomes" id="UP001634393">
    <property type="component" value="Unassembled WGS sequence"/>
</dbReference>
<evidence type="ECO:0000256" key="1">
    <source>
        <dbReference type="SAM" id="MobiDB-lite"/>
    </source>
</evidence>
<feature type="compositionally biased region" description="Polar residues" evidence="1">
    <location>
        <begin position="77"/>
        <end position="92"/>
    </location>
</feature>
<evidence type="ECO:0000313" key="3">
    <source>
        <dbReference type="Proteomes" id="UP001634393"/>
    </source>
</evidence>
<accession>A0ABD3TMY6</accession>
<feature type="region of interest" description="Disordered" evidence="1">
    <location>
        <begin position="28"/>
        <end position="107"/>
    </location>
</feature>
<protein>
    <submittedName>
        <fullName evidence="2">Uncharacterized protein</fullName>
    </submittedName>
</protein>
<feature type="region of interest" description="Disordered" evidence="1">
    <location>
        <begin position="236"/>
        <end position="285"/>
    </location>
</feature>
<feature type="compositionally biased region" description="Polar residues" evidence="1">
    <location>
        <begin position="28"/>
        <end position="52"/>
    </location>
</feature>
<evidence type="ECO:0000313" key="2">
    <source>
        <dbReference type="EMBL" id="KAL3837803.1"/>
    </source>
</evidence>
<sequence length="332" mass="35760">MANNRKRKPLADITNTFNLIPTSTLRKLVDSSSSNSKPILRSNSSSTTQKVCSDSENRSETSIGSSNISTNRSSRTVQFRTPSRPISKSNVGSKDAAHNRTNNIEKSKEIEAGVVNVSSTSVEKRKDKGKAIAIPSSPLHFTKVSDNENAIDDPCCSWGRTKQKDKVNLSLFGGLVEKGNPSSCSYEKTEKGKEILKFSGCSTGKIEDIGKGIDKDSSCSLENTINVKKGILKRPGSSIERSRDGGKDILTSSSSLSERSKERGNALSLSVSSNGKSKEKGKAILDSPDIVEISKHVNGAVNCPRPRNKSERSKNVAGASSCLPKLRTKNIQ</sequence>
<comment type="caution">
    <text evidence="2">The sequence shown here is derived from an EMBL/GenBank/DDBJ whole genome shotgun (WGS) entry which is preliminary data.</text>
</comment>
<organism evidence="2 3">
    <name type="scientific">Penstemon smallii</name>
    <dbReference type="NCBI Taxonomy" id="265156"/>
    <lineage>
        <taxon>Eukaryota</taxon>
        <taxon>Viridiplantae</taxon>
        <taxon>Streptophyta</taxon>
        <taxon>Embryophyta</taxon>
        <taxon>Tracheophyta</taxon>
        <taxon>Spermatophyta</taxon>
        <taxon>Magnoliopsida</taxon>
        <taxon>eudicotyledons</taxon>
        <taxon>Gunneridae</taxon>
        <taxon>Pentapetalae</taxon>
        <taxon>asterids</taxon>
        <taxon>lamiids</taxon>
        <taxon>Lamiales</taxon>
        <taxon>Plantaginaceae</taxon>
        <taxon>Cheloneae</taxon>
        <taxon>Penstemon</taxon>
    </lineage>
</organism>
<gene>
    <name evidence="2" type="ORF">ACJIZ3_022394</name>
</gene>
<feature type="compositionally biased region" description="Basic and acidic residues" evidence="1">
    <location>
        <begin position="95"/>
        <end position="107"/>
    </location>
</feature>
<feature type="compositionally biased region" description="Low complexity" evidence="1">
    <location>
        <begin position="60"/>
        <end position="76"/>
    </location>
</feature>
<proteinExistence type="predicted"/>
<name>A0ABD3TMY6_9LAMI</name>
<feature type="region of interest" description="Disordered" evidence="1">
    <location>
        <begin position="298"/>
        <end position="332"/>
    </location>
</feature>
<keyword evidence="3" id="KW-1185">Reference proteome</keyword>